<feature type="domain" description="FHA" evidence="7">
    <location>
        <begin position="68"/>
        <end position="131"/>
    </location>
</feature>
<feature type="compositionally biased region" description="Polar residues" evidence="6">
    <location>
        <begin position="1"/>
        <end position="12"/>
    </location>
</feature>
<feature type="region of interest" description="Disordered" evidence="6">
    <location>
        <begin position="1"/>
        <end position="28"/>
    </location>
</feature>
<name>A0ABP0D6K2_9PEZI</name>
<keyword evidence="3" id="KW-0863">Zinc-finger</keyword>
<comment type="caution">
    <text evidence="8">The sequence shown here is derived from an EMBL/GenBank/DDBJ whole genome shotgun (WGS) entry which is preliminary data.</text>
</comment>
<evidence type="ECO:0000256" key="5">
    <source>
        <dbReference type="ARBA" id="ARBA00022833"/>
    </source>
</evidence>
<reference evidence="8 9" key="1">
    <citation type="submission" date="2024-01" db="EMBL/GenBank/DDBJ databases">
        <authorList>
            <person name="Allen C."/>
            <person name="Tagirdzhanova G."/>
        </authorList>
    </citation>
    <scope>NUCLEOTIDE SEQUENCE [LARGE SCALE GENOMIC DNA]</scope>
    <source>
        <strain evidence="8 9">CBS 573.63</strain>
    </source>
</reference>
<proteinExistence type="predicted"/>
<keyword evidence="5" id="KW-0862">Zinc</keyword>
<feature type="compositionally biased region" description="Low complexity" evidence="6">
    <location>
        <begin position="333"/>
        <end position="342"/>
    </location>
</feature>
<evidence type="ECO:0000256" key="3">
    <source>
        <dbReference type="ARBA" id="ARBA00022771"/>
    </source>
</evidence>
<dbReference type="SUPFAM" id="SSF49879">
    <property type="entry name" value="SMAD/FHA domain"/>
    <property type="match status" value="1"/>
</dbReference>
<keyword evidence="9" id="KW-1185">Reference proteome</keyword>
<organism evidence="8 9">
    <name type="scientific">Sporothrix epigloea</name>
    <dbReference type="NCBI Taxonomy" id="1892477"/>
    <lineage>
        <taxon>Eukaryota</taxon>
        <taxon>Fungi</taxon>
        <taxon>Dikarya</taxon>
        <taxon>Ascomycota</taxon>
        <taxon>Pezizomycotina</taxon>
        <taxon>Sordariomycetes</taxon>
        <taxon>Sordariomycetidae</taxon>
        <taxon>Ophiostomatales</taxon>
        <taxon>Ophiostomataceae</taxon>
        <taxon>Sporothrix</taxon>
    </lineage>
</organism>
<evidence type="ECO:0000256" key="4">
    <source>
        <dbReference type="ARBA" id="ARBA00022786"/>
    </source>
</evidence>
<evidence type="ECO:0000256" key="1">
    <source>
        <dbReference type="ARBA" id="ARBA00022679"/>
    </source>
</evidence>
<dbReference type="SMART" id="SM00240">
    <property type="entry name" value="FHA"/>
    <property type="match status" value="1"/>
</dbReference>
<gene>
    <name evidence="8" type="ORF">SEPCBS57363_000759</name>
</gene>
<dbReference type="InterPro" id="IPR000253">
    <property type="entry name" value="FHA_dom"/>
</dbReference>
<dbReference type="PANTHER" id="PTHR15067:SF7">
    <property type="entry name" value="E3 UBIQUITIN-PROTEIN LIGASE DMA1-RELATED"/>
    <property type="match status" value="1"/>
</dbReference>
<dbReference type="Pfam" id="PF00498">
    <property type="entry name" value="FHA"/>
    <property type="match status" value="1"/>
</dbReference>
<evidence type="ECO:0000256" key="6">
    <source>
        <dbReference type="SAM" id="MobiDB-lite"/>
    </source>
</evidence>
<evidence type="ECO:0000313" key="8">
    <source>
        <dbReference type="EMBL" id="CAK7263839.1"/>
    </source>
</evidence>
<keyword evidence="1" id="KW-0808">Transferase</keyword>
<feature type="region of interest" description="Disordered" evidence="6">
    <location>
        <begin position="327"/>
        <end position="450"/>
    </location>
</feature>
<accession>A0ABP0D6K2</accession>
<dbReference type="Proteomes" id="UP001642501">
    <property type="component" value="Unassembled WGS sequence"/>
</dbReference>
<keyword evidence="4" id="KW-0833">Ubl conjugation pathway</keyword>
<feature type="compositionally biased region" description="Polar residues" evidence="6">
    <location>
        <begin position="278"/>
        <end position="292"/>
    </location>
</feature>
<dbReference type="PROSITE" id="PS50006">
    <property type="entry name" value="FHA_DOMAIN"/>
    <property type="match status" value="1"/>
</dbReference>
<feature type="region of interest" description="Disordered" evidence="6">
    <location>
        <begin position="278"/>
        <end position="298"/>
    </location>
</feature>
<feature type="compositionally biased region" description="Low complexity" evidence="6">
    <location>
        <begin position="391"/>
        <end position="402"/>
    </location>
</feature>
<dbReference type="InterPro" id="IPR008984">
    <property type="entry name" value="SMAD_FHA_dom_sf"/>
</dbReference>
<dbReference type="Gene3D" id="2.60.200.20">
    <property type="match status" value="1"/>
</dbReference>
<keyword evidence="2" id="KW-0479">Metal-binding</keyword>
<dbReference type="EMBL" id="CAWUOM010000007">
    <property type="protein sequence ID" value="CAK7263839.1"/>
    <property type="molecule type" value="Genomic_DNA"/>
</dbReference>
<dbReference type="PANTHER" id="PTHR15067">
    <property type="entry name" value="E3 UBIQUITIN-PROTEIN LIGASE RNF8"/>
    <property type="match status" value="1"/>
</dbReference>
<protein>
    <recommendedName>
        <fullName evidence="7">FHA domain-containing protein</fullName>
    </recommendedName>
</protein>
<sequence>MATSVMTRSRSATEPGAGPAVASSSSSLASAETLPSIRLSPFPDPRATRPSLRFAPMARTLPTGSEVIRVGRYSERDGQPNAIPNAPSAAHVGFKSKVVSRRHCEFWYEGNQWYIRDVKSSSGTFLNHIRLSAPGTESKPYEVKDGDIVQLGIDFKGGEEMIFRCVKMRVELNRNWQNKLNPFNITSHKRLRNLTKGGDADGSQQSSQDCSICLNSVATKNYPNFTCPNCRMSVDLEADVEDPPEEWQNMELDENAEAAATDLPVALNESSARHIASQAASSDLRTENTLASPTADADIGDTTMQIDAVMDDADDAEPLIPAILAQQQRAGHQQLESRLQQQQEDDDLEPGTEIHVSHATSNPMPIPSGSRYTSRSGSAIPAANGTSGDASGSESGQTSSSPGEHHSVLPPGPEGPITPRNDAGPWVFDGSGIRVGSSRASIGSRHGEMRSLDTAAAEISRHFEQQ</sequence>
<evidence type="ECO:0000313" key="9">
    <source>
        <dbReference type="Proteomes" id="UP001642501"/>
    </source>
</evidence>
<evidence type="ECO:0000259" key="7">
    <source>
        <dbReference type="PROSITE" id="PS50006"/>
    </source>
</evidence>
<evidence type="ECO:0000256" key="2">
    <source>
        <dbReference type="ARBA" id="ARBA00022723"/>
    </source>
</evidence>